<dbReference type="AlphaFoldDB" id="A0A9D2CZD0"/>
<dbReference type="Proteomes" id="UP000824132">
    <property type="component" value="Unassembled WGS sequence"/>
</dbReference>
<protein>
    <submittedName>
        <fullName evidence="1">Uncharacterized protein</fullName>
    </submittedName>
</protein>
<proteinExistence type="predicted"/>
<evidence type="ECO:0000313" key="1">
    <source>
        <dbReference type="EMBL" id="HIZ03665.1"/>
    </source>
</evidence>
<comment type="caution">
    <text evidence="1">The sequence shown here is derived from an EMBL/GenBank/DDBJ whole genome shotgun (WGS) entry which is preliminary data.</text>
</comment>
<evidence type="ECO:0000313" key="2">
    <source>
        <dbReference type="Proteomes" id="UP000824132"/>
    </source>
</evidence>
<dbReference type="EMBL" id="DXCL01000026">
    <property type="protein sequence ID" value="HIZ03665.1"/>
    <property type="molecule type" value="Genomic_DNA"/>
</dbReference>
<name>A0A9D2CZD0_9FIRM</name>
<reference evidence="1" key="2">
    <citation type="submission" date="2021-04" db="EMBL/GenBank/DDBJ databases">
        <authorList>
            <person name="Gilroy R."/>
        </authorList>
    </citation>
    <scope>NUCLEOTIDE SEQUENCE</scope>
    <source>
        <strain evidence="1">CHK187-5294</strain>
    </source>
</reference>
<gene>
    <name evidence="1" type="ORF">H9727_05205</name>
</gene>
<sequence length="119" mass="14080">MSKVRDRDKELQKKAKRRYTVNDDQRGVVQYVMLHNTRLLHIGLYSYRRQREDLNGVQVENKFYHVKNGVVRMLYINKPGNTVEHIYPSAPPPIWAKPELVALYEQKKNAFSHARACKK</sequence>
<accession>A0A9D2CZD0</accession>
<organism evidence="1 2">
    <name type="scientific">Candidatus Borkfalkia avistercoris</name>
    <dbReference type="NCBI Taxonomy" id="2838504"/>
    <lineage>
        <taxon>Bacteria</taxon>
        <taxon>Bacillati</taxon>
        <taxon>Bacillota</taxon>
        <taxon>Clostridia</taxon>
        <taxon>Christensenellales</taxon>
        <taxon>Christensenellaceae</taxon>
        <taxon>Candidatus Borkfalkia</taxon>
    </lineage>
</organism>
<reference evidence="1" key="1">
    <citation type="journal article" date="2021" name="PeerJ">
        <title>Extensive microbial diversity within the chicken gut microbiome revealed by metagenomics and culture.</title>
        <authorList>
            <person name="Gilroy R."/>
            <person name="Ravi A."/>
            <person name="Getino M."/>
            <person name="Pursley I."/>
            <person name="Horton D.L."/>
            <person name="Alikhan N.F."/>
            <person name="Baker D."/>
            <person name="Gharbi K."/>
            <person name="Hall N."/>
            <person name="Watson M."/>
            <person name="Adriaenssens E.M."/>
            <person name="Foster-Nyarko E."/>
            <person name="Jarju S."/>
            <person name="Secka A."/>
            <person name="Antonio M."/>
            <person name="Oren A."/>
            <person name="Chaudhuri R.R."/>
            <person name="La Ragione R."/>
            <person name="Hildebrand F."/>
            <person name="Pallen M.J."/>
        </authorList>
    </citation>
    <scope>NUCLEOTIDE SEQUENCE</scope>
    <source>
        <strain evidence="1">CHK187-5294</strain>
    </source>
</reference>